<evidence type="ECO:0000313" key="3">
    <source>
        <dbReference type="Proteomes" id="UP001303760"/>
    </source>
</evidence>
<protein>
    <submittedName>
        <fullName evidence="2">Heterokaryon incompatibility protein-domain-containing protein</fullName>
    </submittedName>
</protein>
<keyword evidence="3" id="KW-1185">Reference proteome</keyword>
<proteinExistence type="predicted"/>
<organism evidence="2 3">
    <name type="scientific">Achaetomium macrosporum</name>
    <dbReference type="NCBI Taxonomy" id="79813"/>
    <lineage>
        <taxon>Eukaryota</taxon>
        <taxon>Fungi</taxon>
        <taxon>Dikarya</taxon>
        <taxon>Ascomycota</taxon>
        <taxon>Pezizomycotina</taxon>
        <taxon>Sordariomycetes</taxon>
        <taxon>Sordariomycetidae</taxon>
        <taxon>Sordariales</taxon>
        <taxon>Chaetomiaceae</taxon>
        <taxon>Achaetomium</taxon>
    </lineage>
</organism>
<evidence type="ECO:0000259" key="1">
    <source>
        <dbReference type="Pfam" id="PF06985"/>
    </source>
</evidence>
<comment type="caution">
    <text evidence="2">The sequence shown here is derived from an EMBL/GenBank/DDBJ whole genome shotgun (WGS) entry which is preliminary data.</text>
</comment>
<dbReference type="EMBL" id="MU860235">
    <property type="protein sequence ID" value="KAK4235827.1"/>
    <property type="molecule type" value="Genomic_DNA"/>
</dbReference>
<dbReference type="PANTHER" id="PTHR33112:SF10">
    <property type="entry name" value="TOL"/>
    <property type="match status" value="1"/>
</dbReference>
<dbReference type="InterPro" id="IPR010730">
    <property type="entry name" value="HET"/>
</dbReference>
<reference evidence="2" key="1">
    <citation type="journal article" date="2023" name="Mol. Phylogenet. Evol.">
        <title>Genome-scale phylogeny and comparative genomics of the fungal order Sordariales.</title>
        <authorList>
            <person name="Hensen N."/>
            <person name="Bonometti L."/>
            <person name="Westerberg I."/>
            <person name="Brannstrom I.O."/>
            <person name="Guillou S."/>
            <person name="Cros-Aarteil S."/>
            <person name="Calhoun S."/>
            <person name="Haridas S."/>
            <person name="Kuo A."/>
            <person name="Mondo S."/>
            <person name="Pangilinan J."/>
            <person name="Riley R."/>
            <person name="LaButti K."/>
            <person name="Andreopoulos B."/>
            <person name="Lipzen A."/>
            <person name="Chen C."/>
            <person name="Yan M."/>
            <person name="Daum C."/>
            <person name="Ng V."/>
            <person name="Clum A."/>
            <person name="Steindorff A."/>
            <person name="Ohm R.A."/>
            <person name="Martin F."/>
            <person name="Silar P."/>
            <person name="Natvig D.O."/>
            <person name="Lalanne C."/>
            <person name="Gautier V."/>
            <person name="Ament-Velasquez S.L."/>
            <person name="Kruys A."/>
            <person name="Hutchinson M.I."/>
            <person name="Powell A.J."/>
            <person name="Barry K."/>
            <person name="Miller A.N."/>
            <person name="Grigoriev I.V."/>
            <person name="Debuchy R."/>
            <person name="Gladieux P."/>
            <person name="Hiltunen Thoren M."/>
            <person name="Johannesson H."/>
        </authorList>
    </citation>
    <scope>NUCLEOTIDE SEQUENCE</scope>
    <source>
        <strain evidence="2">CBS 532.94</strain>
    </source>
</reference>
<name>A0AAN7C6B6_9PEZI</name>
<feature type="domain" description="Heterokaryon incompatibility" evidence="1">
    <location>
        <begin position="118"/>
        <end position="285"/>
    </location>
</feature>
<dbReference type="AlphaFoldDB" id="A0AAN7C6B6"/>
<reference evidence="2" key="2">
    <citation type="submission" date="2023-05" db="EMBL/GenBank/DDBJ databases">
        <authorList>
            <consortium name="Lawrence Berkeley National Laboratory"/>
            <person name="Steindorff A."/>
            <person name="Hensen N."/>
            <person name="Bonometti L."/>
            <person name="Westerberg I."/>
            <person name="Brannstrom I.O."/>
            <person name="Guillou S."/>
            <person name="Cros-Aarteil S."/>
            <person name="Calhoun S."/>
            <person name="Haridas S."/>
            <person name="Kuo A."/>
            <person name="Mondo S."/>
            <person name="Pangilinan J."/>
            <person name="Riley R."/>
            <person name="Labutti K."/>
            <person name="Andreopoulos B."/>
            <person name="Lipzen A."/>
            <person name="Chen C."/>
            <person name="Yanf M."/>
            <person name="Daum C."/>
            <person name="Ng V."/>
            <person name="Clum A."/>
            <person name="Ohm R."/>
            <person name="Martin F."/>
            <person name="Silar P."/>
            <person name="Natvig D."/>
            <person name="Lalanne C."/>
            <person name="Gautier V."/>
            <person name="Ament-Velasquez S.L."/>
            <person name="Kruys A."/>
            <person name="Hutchinson M.I."/>
            <person name="Powell A.J."/>
            <person name="Barry K."/>
            <person name="Miller A.N."/>
            <person name="Grigoriev I.V."/>
            <person name="Debuchy R."/>
            <person name="Gladieux P."/>
            <person name="Thoren M.H."/>
            <person name="Johannesson H."/>
        </authorList>
    </citation>
    <scope>NUCLEOTIDE SEQUENCE</scope>
    <source>
        <strain evidence="2">CBS 532.94</strain>
    </source>
</reference>
<dbReference type="Pfam" id="PF06985">
    <property type="entry name" value="HET"/>
    <property type="match status" value="1"/>
</dbReference>
<evidence type="ECO:0000313" key="2">
    <source>
        <dbReference type="EMBL" id="KAK4235827.1"/>
    </source>
</evidence>
<gene>
    <name evidence="2" type="ORF">C8A03DRAFT_17478</name>
</gene>
<accession>A0AAN7C6B6</accession>
<dbReference type="PANTHER" id="PTHR33112">
    <property type="entry name" value="DOMAIN PROTEIN, PUTATIVE-RELATED"/>
    <property type="match status" value="1"/>
</dbReference>
<sequence length="570" mass="64677">MGDSIRLYRQGSNLHVAGVQEPVLALRADIRSPSAKHLNTSLDIQLGYPTLPKAGDRFYYELASEWLRQCDERHACARKSSDLLPTRVLDVGDPSNDVSGAAPLIRLYQPSRGERGRYITVSHCWGKVEPAEKARYCTYACNIRDRMRGISWDDLPQSFRDAVTVTRRLGIRYLWIDSICIIQPHQDCPVCSMTAASDWASECTRMEAYYSSAYCTIAATSAKDSREGFLRDGIEGDRYPRYNAEQFVEVPGPPGTRLYVCKFQDRFDRDVEDAVLNRRGWVLQERALSRRVLHFTSKQVYWECGKGVHSQTLTKMRSSAQRLMGDPQFPSAMLSLVKGDRISLFQQLFALYSRLALTEPTDRPLAIAGLESRLARTLKTSAVHGIFVRYLHRSLLWCRAGKRPLQRIQFPPGRGVPTWSWMAYKGEIDYMQLPFSGMEWYGAISDSFHVNTGQFTEDTTGLEDRKQGRAVFEVTVRKFDVNDEESADSLHLDAADYASMKDKEKLRCVVLGRDKPTSHSGGQEYYYVLIVMPVGAPGNQEYATLERVGVGRLLRSHLMLSEPGLRARFV</sequence>
<dbReference type="Proteomes" id="UP001303760">
    <property type="component" value="Unassembled WGS sequence"/>
</dbReference>